<keyword evidence="2" id="KW-1133">Transmembrane helix</keyword>
<dbReference type="PANTHER" id="PTHR36927">
    <property type="entry name" value="BLR4337 PROTEIN"/>
    <property type="match status" value="1"/>
</dbReference>
<proteinExistence type="predicted"/>
<dbReference type="EMBL" id="SMFZ01000002">
    <property type="protein sequence ID" value="TCK22881.1"/>
    <property type="molecule type" value="Genomic_DNA"/>
</dbReference>
<gene>
    <name evidence="4" type="ORF">EV378_6892</name>
</gene>
<evidence type="ECO:0000313" key="4">
    <source>
        <dbReference type="EMBL" id="TCK22881.1"/>
    </source>
</evidence>
<dbReference type="GO" id="GO:0016747">
    <property type="term" value="F:acyltransferase activity, transferring groups other than amino-acyl groups"/>
    <property type="evidence" value="ECO:0007669"/>
    <property type="project" value="InterPro"/>
</dbReference>
<keyword evidence="4" id="KW-0808">Transferase</keyword>
<protein>
    <submittedName>
        <fullName evidence="4">Fucose 4-O-acetylase-like acetyltransferase</fullName>
    </submittedName>
</protein>
<feature type="transmembrane region" description="Helical" evidence="2">
    <location>
        <begin position="357"/>
        <end position="375"/>
    </location>
</feature>
<feature type="transmembrane region" description="Helical" evidence="2">
    <location>
        <begin position="33"/>
        <end position="57"/>
    </location>
</feature>
<reference evidence="4 5" key="1">
    <citation type="submission" date="2019-03" db="EMBL/GenBank/DDBJ databases">
        <title>Sequencing the genomes of 1000 actinobacteria strains.</title>
        <authorList>
            <person name="Klenk H.-P."/>
        </authorList>
    </citation>
    <scope>NUCLEOTIDE SEQUENCE [LARGE SCALE GENOMIC DNA]</scope>
    <source>
        <strain evidence="4 5">DSM 44969</strain>
    </source>
</reference>
<feature type="domain" description="Acyltransferase 3" evidence="3">
    <location>
        <begin position="26"/>
        <end position="373"/>
    </location>
</feature>
<feature type="transmembrane region" description="Helical" evidence="2">
    <location>
        <begin position="255"/>
        <end position="276"/>
    </location>
</feature>
<evidence type="ECO:0000256" key="2">
    <source>
        <dbReference type="SAM" id="Phobius"/>
    </source>
</evidence>
<feature type="compositionally biased region" description="Low complexity" evidence="1">
    <location>
        <begin position="9"/>
        <end position="22"/>
    </location>
</feature>
<dbReference type="Pfam" id="PF01757">
    <property type="entry name" value="Acyl_transf_3"/>
    <property type="match status" value="1"/>
</dbReference>
<name>A0A4R1HNV1_PSEEN</name>
<keyword evidence="5" id="KW-1185">Reference proteome</keyword>
<evidence type="ECO:0000259" key="3">
    <source>
        <dbReference type="Pfam" id="PF01757"/>
    </source>
</evidence>
<feature type="transmembrane region" description="Helical" evidence="2">
    <location>
        <begin position="288"/>
        <end position="310"/>
    </location>
</feature>
<feature type="transmembrane region" description="Helical" evidence="2">
    <location>
        <begin position="331"/>
        <end position="351"/>
    </location>
</feature>
<comment type="caution">
    <text evidence="4">The sequence shown here is derived from an EMBL/GenBank/DDBJ whole genome shotgun (WGS) entry which is preliminary data.</text>
</comment>
<evidence type="ECO:0000313" key="5">
    <source>
        <dbReference type="Proteomes" id="UP000295560"/>
    </source>
</evidence>
<feature type="transmembrane region" description="Helical" evidence="2">
    <location>
        <begin position="156"/>
        <end position="176"/>
    </location>
</feature>
<keyword evidence="2" id="KW-0812">Transmembrane</keyword>
<dbReference type="RefSeq" id="WP_132432036.1">
    <property type="nucleotide sequence ID" value="NZ_SMFZ01000002.1"/>
</dbReference>
<dbReference type="OrthoDB" id="7375713at2"/>
<feature type="transmembrane region" description="Helical" evidence="2">
    <location>
        <begin position="188"/>
        <end position="207"/>
    </location>
</feature>
<dbReference type="InterPro" id="IPR050623">
    <property type="entry name" value="Glucan_succinyl_AcylTrfase"/>
</dbReference>
<dbReference type="PANTHER" id="PTHR36927:SF4">
    <property type="entry name" value="BLR5718 PROTEIN"/>
    <property type="match status" value="1"/>
</dbReference>
<organism evidence="4 5">
    <name type="scientific">Pseudonocardia endophytica</name>
    <dbReference type="NCBI Taxonomy" id="401976"/>
    <lineage>
        <taxon>Bacteria</taxon>
        <taxon>Bacillati</taxon>
        <taxon>Actinomycetota</taxon>
        <taxon>Actinomycetes</taxon>
        <taxon>Pseudonocardiales</taxon>
        <taxon>Pseudonocardiaceae</taxon>
        <taxon>Pseudonocardia</taxon>
    </lineage>
</organism>
<feature type="transmembrane region" description="Helical" evidence="2">
    <location>
        <begin position="107"/>
        <end position="126"/>
    </location>
</feature>
<evidence type="ECO:0000256" key="1">
    <source>
        <dbReference type="SAM" id="MobiDB-lite"/>
    </source>
</evidence>
<accession>A0A4R1HNV1</accession>
<dbReference type="AlphaFoldDB" id="A0A4R1HNV1"/>
<feature type="transmembrane region" description="Helical" evidence="2">
    <location>
        <begin position="227"/>
        <end position="243"/>
    </location>
</feature>
<feature type="transmembrane region" description="Helical" evidence="2">
    <location>
        <begin position="77"/>
        <end position="95"/>
    </location>
</feature>
<sequence>MTVIETGGAATAPRPTTTPPRASRTAWLDNVRVWLTVLVLAHHAALTYSDLPLWPYWEQPRDGSSVALDALVAVNQSWFMGLFFLIAGYFAPSAVDRHGAGGFVRGRLLRLGVPYVLFALVLSPIFRYPGWADGGGQATGTDFPTYMVRYFDSGPLWFVLVLLVFSLVYAAVRAFGAGVGETRIGRTPGIGVVLGLGLALGVVSWVWMIGTPNGSYWTVVGLPSPSYLPQYAGAFVVGLLAARRQWLRTLRVRTAWTCAPIALGTIVGQLAVQLAGGPAASGGGSVTSLVAAVCGGVFAATTMVVVLVLFRQLLDRDGPVWTFLSGQAFAVYVLHAPILVWLGVALGGFAAPAAVKALILLAVGIPVCWSAAWLLRRIPLARRVF</sequence>
<feature type="region of interest" description="Disordered" evidence="1">
    <location>
        <begin position="1"/>
        <end position="22"/>
    </location>
</feature>
<dbReference type="Proteomes" id="UP000295560">
    <property type="component" value="Unassembled WGS sequence"/>
</dbReference>
<dbReference type="InterPro" id="IPR002656">
    <property type="entry name" value="Acyl_transf_3_dom"/>
</dbReference>
<keyword evidence="2" id="KW-0472">Membrane</keyword>